<dbReference type="PROSITE" id="PS50995">
    <property type="entry name" value="HTH_MARR_2"/>
    <property type="match status" value="1"/>
</dbReference>
<keyword evidence="4" id="KW-1185">Reference proteome</keyword>
<accession>A0ABY4QXI7</accession>
<dbReference type="InterPro" id="IPR039422">
    <property type="entry name" value="MarR/SlyA-like"/>
</dbReference>
<dbReference type="InterPro" id="IPR000835">
    <property type="entry name" value="HTH_MarR-typ"/>
</dbReference>
<comment type="subcellular location">
    <subcellularLocation>
        <location evidence="1">Cytoplasm</location>
    </subcellularLocation>
</comment>
<gene>
    <name evidence="3" type="ORF">M6D93_15085</name>
</gene>
<name>A0ABY4QXI7_9ACTN</name>
<protein>
    <submittedName>
        <fullName evidence="3">MarR family transcriptional regulator</fullName>
    </submittedName>
</protein>
<feature type="domain" description="HTH marR-type" evidence="2">
    <location>
        <begin position="10"/>
        <end position="141"/>
    </location>
</feature>
<dbReference type="EMBL" id="CP097332">
    <property type="protein sequence ID" value="UQX87615.1"/>
    <property type="molecule type" value="Genomic_DNA"/>
</dbReference>
<evidence type="ECO:0000313" key="4">
    <source>
        <dbReference type="Proteomes" id="UP001056336"/>
    </source>
</evidence>
<dbReference type="Pfam" id="PF01047">
    <property type="entry name" value="MarR"/>
    <property type="match status" value="1"/>
</dbReference>
<dbReference type="PANTHER" id="PTHR33164">
    <property type="entry name" value="TRANSCRIPTIONAL REGULATOR, MARR FAMILY"/>
    <property type="match status" value="1"/>
</dbReference>
<dbReference type="Proteomes" id="UP001056336">
    <property type="component" value="Chromosome"/>
</dbReference>
<reference evidence="3" key="2">
    <citation type="submission" date="2022-05" db="EMBL/GenBank/DDBJ databases">
        <authorList>
            <person name="Kim J.-S."/>
            <person name="Lee K."/>
            <person name="Suh M."/>
            <person name="Eom M."/>
            <person name="Kim J.-S."/>
            <person name="Kim D.-S."/>
            <person name="Ko S.-H."/>
            <person name="Shin Y."/>
            <person name="Lee J.-S."/>
        </authorList>
    </citation>
    <scope>NUCLEOTIDE SEQUENCE</scope>
    <source>
        <strain evidence="3">N237</strain>
    </source>
</reference>
<sequence length="150" mass="16749">MTVDETFVLEQQLCFALHDASRAMTAAYRPRLARIGLTYTQYALLLLLWEHGDVAFKDLSTAMHMDSATLSPLLRRMAEAGLVERLREPGGDERTVTVRLTKAGAALYKPARAVQAEVEVATGLARQHLEDLRQQLHDLAAQLREPVEPI</sequence>
<dbReference type="SMART" id="SM00347">
    <property type="entry name" value="HTH_MARR"/>
    <property type="match status" value="1"/>
</dbReference>
<organism evidence="3 4">
    <name type="scientific">Jatrophihabitans telluris</name>
    <dbReference type="NCBI Taxonomy" id="2038343"/>
    <lineage>
        <taxon>Bacteria</taxon>
        <taxon>Bacillati</taxon>
        <taxon>Actinomycetota</taxon>
        <taxon>Actinomycetes</taxon>
        <taxon>Jatrophihabitantales</taxon>
        <taxon>Jatrophihabitantaceae</taxon>
        <taxon>Jatrophihabitans</taxon>
    </lineage>
</organism>
<dbReference type="SUPFAM" id="SSF46785">
    <property type="entry name" value="Winged helix' DNA-binding domain"/>
    <property type="match status" value="1"/>
</dbReference>
<evidence type="ECO:0000259" key="2">
    <source>
        <dbReference type="PROSITE" id="PS50995"/>
    </source>
</evidence>
<reference evidence="3" key="1">
    <citation type="journal article" date="2018" name="Int. J. Syst. Evol. Microbiol.">
        <title>Jatrophihabitans telluris sp. nov., isolated from sediment soil of lava forest wetlands and the emended description of the genus Jatrophihabitans.</title>
        <authorList>
            <person name="Lee K.C."/>
            <person name="Suh M.K."/>
            <person name="Eom M.K."/>
            <person name="Kim K.K."/>
            <person name="Kim J.S."/>
            <person name="Kim D.S."/>
            <person name="Ko S.H."/>
            <person name="Shin Y.K."/>
            <person name="Lee J.S."/>
        </authorList>
    </citation>
    <scope>NUCLEOTIDE SEQUENCE</scope>
    <source>
        <strain evidence="3">N237</strain>
    </source>
</reference>
<evidence type="ECO:0000256" key="1">
    <source>
        <dbReference type="ARBA" id="ARBA00004496"/>
    </source>
</evidence>
<dbReference type="InterPro" id="IPR036388">
    <property type="entry name" value="WH-like_DNA-bd_sf"/>
</dbReference>
<evidence type="ECO:0000313" key="3">
    <source>
        <dbReference type="EMBL" id="UQX87615.1"/>
    </source>
</evidence>
<proteinExistence type="predicted"/>
<dbReference type="PANTHER" id="PTHR33164:SF5">
    <property type="entry name" value="ORGANIC HYDROPEROXIDE RESISTANCE TRANSCRIPTIONAL REGULATOR"/>
    <property type="match status" value="1"/>
</dbReference>
<dbReference type="InterPro" id="IPR036390">
    <property type="entry name" value="WH_DNA-bd_sf"/>
</dbReference>
<dbReference type="RefSeq" id="WP_249770309.1">
    <property type="nucleotide sequence ID" value="NZ_CP097332.1"/>
</dbReference>
<dbReference type="Gene3D" id="1.10.10.10">
    <property type="entry name" value="Winged helix-like DNA-binding domain superfamily/Winged helix DNA-binding domain"/>
    <property type="match status" value="1"/>
</dbReference>